<proteinExistence type="predicted"/>
<feature type="domain" description="Tyrosine specific protein phosphatases" evidence="11">
    <location>
        <begin position="544"/>
        <end position="619"/>
    </location>
</feature>
<accession>A0AAV7KF39</accession>
<keyword evidence="13" id="KW-1185">Reference proteome</keyword>
<dbReference type="FunFam" id="3.90.190.10:FF:000102">
    <property type="entry name" value="Receptor-type tyrosine-protein phosphatase"/>
    <property type="match status" value="1"/>
</dbReference>
<comment type="caution">
    <text evidence="12">The sequence shown here is derived from an EMBL/GenBank/DDBJ whole genome shotgun (WGS) entry which is preliminary data.</text>
</comment>
<evidence type="ECO:0000313" key="12">
    <source>
        <dbReference type="EMBL" id="KAI6659947.1"/>
    </source>
</evidence>
<dbReference type="PANTHER" id="PTHR46198">
    <property type="entry name" value="PROTEIN-TYROSINE-PHOSPHATASE"/>
    <property type="match status" value="1"/>
</dbReference>
<dbReference type="InterPro" id="IPR008356">
    <property type="entry name" value="Tyr_Pase_KIM-con"/>
</dbReference>
<dbReference type="InterPro" id="IPR000242">
    <property type="entry name" value="PTP_cat"/>
</dbReference>
<sequence>MGVFRLITVSLLFAVSSFAFAQSSSNSDPFSLILSQCCGLTIPTPTVSSSNMSYQYCSDLRFNTTINATLCNKDVTELKQCISVEAINQGFVIQNINRTNNIIDIIYTYNCNTYILFWIFVVVVFLFLCIIPVILVAVIICIIMQNQRKRKLHLRGIPCQEVNILTVENGMEHTNKRTGLNSSEIDGDARIHSGNLSTEAYQNNAISSVPSRLEENCYSFTSHFTEATSTFVYETSNHFDFSPPRSPAPVSHKSSVFTFDLPDRLEHEMSSVIEPITPANLLEDIPAFSLIRADSLVQNDPVSLSQCLYQRSQSACVSSEDMNSQQLGLRRGIQLKLDLTYENQTDLSSNEKSLNLSRRISAEQLIQILTNEEDLSTEYSSVPMNKDKVAIPGTGHKNRYPDILPNRCSRVILRETNSDVITGYINANHICSLDKNKSYIAAQGPLKHTADDFWRMVIEKNSSIIVMITTIEETDQSRCYKYWPQNGESECYGRTKVTFISQSRELDYVKTYFKVSLTQSMEYKLVTHYRYTTWPDHGVPSSPDPILKLIREVNSININSVNSPIIIHCSAGVGRTGCYIAIDIGQEQLIKSSSVDILGTLCSMRRERGTMIQTFDQYLFVYHALSHFTYTEQLISPRMRNDYQRFISSMMSPISGFPPKFYNSSNKLIDELNKGTNVMETSTPARVPHHEILTTPSINTNSSALKSFSFIEPELPQPQCNSASYQTKDKQFNFPDTSRKLRSCEHTAFPFGNLTIRSNTPSDHFPFTFSDNNLGKGCVVPPNNESTTYSSFTWPSGVKRIPVTSGSPITPRTPTLLVH</sequence>
<dbReference type="EMBL" id="JAKMXF010000044">
    <property type="protein sequence ID" value="KAI6659947.1"/>
    <property type="molecule type" value="Genomic_DNA"/>
</dbReference>
<evidence type="ECO:0000256" key="5">
    <source>
        <dbReference type="ARBA" id="ARBA00051722"/>
    </source>
</evidence>
<feature type="chain" id="PRO_5043776050" description="protein-tyrosine-phosphatase" evidence="9">
    <location>
        <begin position="22"/>
        <end position="819"/>
    </location>
</feature>
<dbReference type="EC" id="3.1.3.48" evidence="1"/>
<evidence type="ECO:0000256" key="1">
    <source>
        <dbReference type="ARBA" id="ARBA00013064"/>
    </source>
</evidence>
<dbReference type="SMART" id="SM00404">
    <property type="entry name" value="PTPc_motif"/>
    <property type="match status" value="1"/>
</dbReference>
<gene>
    <name evidence="12" type="ORF">LOD99_14287</name>
</gene>
<evidence type="ECO:0000259" key="10">
    <source>
        <dbReference type="PROSITE" id="PS50055"/>
    </source>
</evidence>
<dbReference type="InterPro" id="IPR000387">
    <property type="entry name" value="Tyr_Pase_dom"/>
</dbReference>
<feature type="binding site" evidence="7">
    <location>
        <position position="613"/>
    </location>
    <ligand>
        <name>substrate</name>
    </ligand>
</feature>
<feature type="active site" description="Phosphocysteine intermediate" evidence="6">
    <location>
        <position position="569"/>
    </location>
</feature>
<dbReference type="GO" id="GO:0004725">
    <property type="term" value="F:protein tyrosine phosphatase activity"/>
    <property type="evidence" value="ECO:0007669"/>
    <property type="project" value="UniProtKB-EC"/>
</dbReference>
<dbReference type="PANTHER" id="PTHR46198:SF4">
    <property type="entry name" value="PROTEIN-TYROSINE-PHOSPHATASE"/>
    <property type="match status" value="1"/>
</dbReference>
<dbReference type="AlphaFoldDB" id="A0AAV7KF39"/>
<name>A0AAV7KF39_9METZ</name>
<dbReference type="Gene3D" id="3.90.190.10">
    <property type="entry name" value="Protein tyrosine phosphatase superfamily"/>
    <property type="match status" value="1"/>
</dbReference>
<dbReference type="PRINTS" id="PR00700">
    <property type="entry name" value="PRTYPHPHTASE"/>
</dbReference>
<feature type="binding site" evidence="7">
    <location>
        <begin position="569"/>
        <end position="575"/>
    </location>
    <ligand>
        <name>substrate</name>
    </ligand>
</feature>
<reference evidence="12 13" key="1">
    <citation type="journal article" date="2023" name="BMC Biol.">
        <title>The compact genome of the sponge Oopsacas minuta (Hexactinellida) is lacking key metazoan core genes.</title>
        <authorList>
            <person name="Santini S."/>
            <person name="Schenkelaars Q."/>
            <person name="Jourda C."/>
            <person name="Duchesne M."/>
            <person name="Belahbib H."/>
            <person name="Rocher C."/>
            <person name="Selva M."/>
            <person name="Riesgo A."/>
            <person name="Vervoort M."/>
            <person name="Leys S.P."/>
            <person name="Kodjabachian L."/>
            <person name="Le Bivic A."/>
            <person name="Borchiellini C."/>
            <person name="Claverie J.M."/>
            <person name="Renard E."/>
        </authorList>
    </citation>
    <scope>NUCLEOTIDE SEQUENCE [LARGE SCALE GENOMIC DNA]</scope>
    <source>
        <strain evidence="12">SPO-2</strain>
    </source>
</reference>
<evidence type="ECO:0000256" key="7">
    <source>
        <dbReference type="PIRSR" id="PIRSR608356-51"/>
    </source>
</evidence>
<keyword evidence="8" id="KW-0812">Transmembrane</keyword>
<dbReference type="Pfam" id="PF00102">
    <property type="entry name" value="Y_phosphatase"/>
    <property type="match status" value="1"/>
</dbReference>
<evidence type="ECO:0000256" key="4">
    <source>
        <dbReference type="ARBA" id="ARBA00022912"/>
    </source>
</evidence>
<dbReference type="SUPFAM" id="SSF52799">
    <property type="entry name" value="(Phosphotyrosine protein) phosphatases II"/>
    <property type="match status" value="1"/>
</dbReference>
<dbReference type="Proteomes" id="UP001165289">
    <property type="component" value="Unassembled WGS sequence"/>
</dbReference>
<dbReference type="SMART" id="SM00194">
    <property type="entry name" value="PTPc"/>
    <property type="match status" value="1"/>
</dbReference>
<feature type="domain" description="Tyrosine-protein phosphatase" evidence="10">
    <location>
        <begin position="397"/>
        <end position="628"/>
    </location>
</feature>
<dbReference type="GO" id="GO:0005886">
    <property type="term" value="C:plasma membrane"/>
    <property type="evidence" value="ECO:0007669"/>
    <property type="project" value="TreeGrafter"/>
</dbReference>
<dbReference type="PROSITE" id="PS00383">
    <property type="entry name" value="TYR_PHOSPHATASE_1"/>
    <property type="match status" value="1"/>
</dbReference>
<evidence type="ECO:0000313" key="13">
    <source>
        <dbReference type="Proteomes" id="UP001165289"/>
    </source>
</evidence>
<feature type="binding site" evidence="7">
    <location>
        <position position="536"/>
    </location>
    <ligand>
        <name>substrate</name>
    </ligand>
</feature>
<feature type="signal peptide" evidence="9">
    <location>
        <begin position="1"/>
        <end position="21"/>
    </location>
</feature>
<keyword evidence="4" id="KW-0904">Protein phosphatase</keyword>
<dbReference type="InterPro" id="IPR003595">
    <property type="entry name" value="Tyr_Pase_cat"/>
</dbReference>
<dbReference type="GO" id="GO:0005829">
    <property type="term" value="C:cytosol"/>
    <property type="evidence" value="ECO:0007669"/>
    <property type="project" value="TreeGrafter"/>
</dbReference>
<protein>
    <recommendedName>
        <fullName evidence="1">protein-tyrosine-phosphatase</fullName>
        <ecNumber evidence="1">3.1.3.48</ecNumber>
    </recommendedName>
</protein>
<evidence type="ECO:0000256" key="8">
    <source>
        <dbReference type="SAM" id="Phobius"/>
    </source>
</evidence>
<dbReference type="PROSITE" id="PS50056">
    <property type="entry name" value="TYR_PHOSPHATASE_2"/>
    <property type="match status" value="1"/>
</dbReference>
<keyword evidence="8" id="KW-1133">Transmembrane helix</keyword>
<keyword evidence="8" id="KW-0472">Membrane</keyword>
<evidence type="ECO:0000256" key="9">
    <source>
        <dbReference type="SAM" id="SignalP"/>
    </source>
</evidence>
<organism evidence="12 13">
    <name type="scientific">Oopsacas minuta</name>
    <dbReference type="NCBI Taxonomy" id="111878"/>
    <lineage>
        <taxon>Eukaryota</taxon>
        <taxon>Metazoa</taxon>
        <taxon>Porifera</taxon>
        <taxon>Hexactinellida</taxon>
        <taxon>Hexasterophora</taxon>
        <taxon>Lyssacinosida</taxon>
        <taxon>Leucopsacidae</taxon>
        <taxon>Oopsacas</taxon>
    </lineage>
</organism>
<keyword evidence="9" id="KW-0732">Signal</keyword>
<comment type="catalytic activity">
    <reaction evidence="5">
        <text>O-phospho-L-tyrosyl-[protein] + H2O = L-tyrosyl-[protein] + phosphate</text>
        <dbReference type="Rhea" id="RHEA:10684"/>
        <dbReference type="Rhea" id="RHEA-COMP:10136"/>
        <dbReference type="Rhea" id="RHEA-COMP:20101"/>
        <dbReference type="ChEBI" id="CHEBI:15377"/>
        <dbReference type="ChEBI" id="CHEBI:43474"/>
        <dbReference type="ChEBI" id="CHEBI:46858"/>
        <dbReference type="ChEBI" id="CHEBI:61978"/>
        <dbReference type="EC" id="3.1.3.48"/>
    </reaction>
</comment>
<evidence type="ECO:0000256" key="2">
    <source>
        <dbReference type="ARBA" id="ARBA00022553"/>
    </source>
</evidence>
<dbReference type="InterPro" id="IPR029021">
    <property type="entry name" value="Prot-tyrosine_phosphatase-like"/>
</dbReference>
<evidence type="ECO:0000256" key="3">
    <source>
        <dbReference type="ARBA" id="ARBA00022801"/>
    </source>
</evidence>
<keyword evidence="2" id="KW-0597">Phosphoprotein</keyword>
<keyword evidence="3" id="KW-0378">Hydrolase</keyword>
<dbReference type="GO" id="GO:0007165">
    <property type="term" value="P:signal transduction"/>
    <property type="evidence" value="ECO:0007669"/>
    <property type="project" value="TreeGrafter"/>
</dbReference>
<dbReference type="PROSITE" id="PS50055">
    <property type="entry name" value="TYR_PHOSPHATASE_PTP"/>
    <property type="match status" value="1"/>
</dbReference>
<dbReference type="GO" id="GO:0030054">
    <property type="term" value="C:cell junction"/>
    <property type="evidence" value="ECO:0007669"/>
    <property type="project" value="TreeGrafter"/>
</dbReference>
<evidence type="ECO:0000256" key="6">
    <source>
        <dbReference type="PIRSR" id="PIRSR608356-50"/>
    </source>
</evidence>
<feature type="transmembrane region" description="Helical" evidence="8">
    <location>
        <begin position="115"/>
        <end position="143"/>
    </location>
</feature>
<evidence type="ECO:0000259" key="11">
    <source>
        <dbReference type="PROSITE" id="PS50056"/>
    </source>
</evidence>
<dbReference type="InterPro" id="IPR016130">
    <property type="entry name" value="Tyr_Pase_AS"/>
</dbReference>
<dbReference type="GO" id="GO:0019901">
    <property type="term" value="F:protein kinase binding"/>
    <property type="evidence" value="ECO:0007669"/>
    <property type="project" value="TreeGrafter"/>
</dbReference>